<dbReference type="InterPro" id="IPR005860">
    <property type="entry name" value="CobD"/>
</dbReference>
<dbReference type="GO" id="GO:0030170">
    <property type="term" value="F:pyridoxal phosphate binding"/>
    <property type="evidence" value="ECO:0007669"/>
    <property type="project" value="InterPro"/>
</dbReference>
<dbReference type="PANTHER" id="PTHR42885:SF1">
    <property type="entry name" value="THREONINE-PHOSPHATE DECARBOXYLASE"/>
    <property type="match status" value="1"/>
</dbReference>
<dbReference type="AlphaFoldDB" id="A1AMC8"/>
<dbReference type="RefSeq" id="WP_011734809.1">
    <property type="nucleotide sequence ID" value="NC_008609.1"/>
</dbReference>
<dbReference type="Gene3D" id="3.90.1150.10">
    <property type="entry name" value="Aspartate Aminotransferase, domain 1"/>
    <property type="match status" value="1"/>
</dbReference>
<keyword evidence="12" id="KW-1185">Reference proteome</keyword>
<dbReference type="HOGENOM" id="CLU_017584_3_2_7"/>
<comment type="pathway">
    <text evidence="3">Cofactor biosynthesis; adenosylcobalamin biosynthesis.</text>
</comment>
<reference evidence="11 12" key="1">
    <citation type="submission" date="2006-10" db="EMBL/GenBank/DDBJ databases">
        <title>Complete sequence of chromosome of Pelobacter propionicus DSM 2379.</title>
        <authorList>
            <consortium name="US DOE Joint Genome Institute"/>
            <person name="Copeland A."/>
            <person name="Lucas S."/>
            <person name="Lapidus A."/>
            <person name="Barry K."/>
            <person name="Detter J.C."/>
            <person name="Glavina del Rio T."/>
            <person name="Hammon N."/>
            <person name="Israni S."/>
            <person name="Dalin E."/>
            <person name="Tice H."/>
            <person name="Pitluck S."/>
            <person name="Saunders E."/>
            <person name="Brettin T."/>
            <person name="Bruce D."/>
            <person name="Han C."/>
            <person name="Tapia R."/>
            <person name="Schmutz J."/>
            <person name="Larimer F."/>
            <person name="Land M."/>
            <person name="Hauser L."/>
            <person name="Kyrpides N."/>
            <person name="Kim E."/>
            <person name="Lovley D."/>
            <person name="Richardson P."/>
        </authorList>
    </citation>
    <scope>NUCLEOTIDE SEQUENCE [LARGE SCALE GENOMIC DNA]</scope>
    <source>
        <strain evidence="12">DSM 2379 / NBRC 103807 / OttBd1</strain>
    </source>
</reference>
<dbReference type="InterPro" id="IPR015421">
    <property type="entry name" value="PyrdxlP-dep_Trfase_major"/>
</dbReference>
<evidence type="ECO:0000256" key="1">
    <source>
        <dbReference type="ARBA" id="ARBA00001933"/>
    </source>
</evidence>
<comment type="catalytic activity">
    <reaction evidence="9">
        <text>O-phospho-L-threonine + H(+) = (R)-1-aminopropan-2-yl phosphate + CO2</text>
        <dbReference type="Rhea" id="RHEA:11492"/>
        <dbReference type="ChEBI" id="CHEBI:15378"/>
        <dbReference type="ChEBI" id="CHEBI:16526"/>
        <dbReference type="ChEBI" id="CHEBI:58563"/>
        <dbReference type="ChEBI" id="CHEBI:58675"/>
        <dbReference type="EC" id="4.1.1.81"/>
    </reaction>
</comment>
<evidence type="ECO:0000256" key="2">
    <source>
        <dbReference type="ARBA" id="ARBA00003444"/>
    </source>
</evidence>
<dbReference type="eggNOG" id="COG0079">
    <property type="taxonomic scope" value="Bacteria"/>
</dbReference>
<evidence type="ECO:0000256" key="7">
    <source>
        <dbReference type="ARBA" id="ARBA00023239"/>
    </source>
</evidence>
<dbReference type="PROSITE" id="PS00105">
    <property type="entry name" value="AA_TRANSFER_CLASS_1"/>
    <property type="match status" value="1"/>
</dbReference>
<keyword evidence="7 11" id="KW-0456">Lyase</keyword>
<keyword evidence="5" id="KW-0169">Cobalamin biosynthesis</keyword>
<gene>
    <name evidence="11" type="ordered locus">Ppro_0869</name>
</gene>
<evidence type="ECO:0000256" key="3">
    <source>
        <dbReference type="ARBA" id="ARBA00004953"/>
    </source>
</evidence>
<organism evidence="11 12">
    <name type="scientific">Pelobacter propionicus (strain DSM 2379 / NBRC 103807 / OttBd1)</name>
    <dbReference type="NCBI Taxonomy" id="338966"/>
    <lineage>
        <taxon>Bacteria</taxon>
        <taxon>Pseudomonadati</taxon>
        <taxon>Thermodesulfobacteriota</taxon>
        <taxon>Desulfuromonadia</taxon>
        <taxon>Desulfuromonadales</taxon>
        <taxon>Desulfuromonadaceae</taxon>
        <taxon>Pelobacter</taxon>
    </lineage>
</organism>
<dbReference type="GO" id="GO:0048472">
    <property type="term" value="F:threonine-phosphate decarboxylase activity"/>
    <property type="evidence" value="ECO:0007669"/>
    <property type="project" value="UniProtKB-EC"/>
</dbReference>
<evidence type="ECO:0000256" key="6">
    <source>
        <dbReference type="ARBA" id="ARBA00022898"/>
    </source>
</evidence>
<dbReference type="InterPro" id="IPR015424">
    <property type="entry name" value="PyrdxlP-dep_Trfase"/>
</dbReference>
<keyword evidence="6" id="KW-0663">Pyridoxal phosphate</keyword>
<dbReference type="Pfam" id="PF00155">
    <property type="entry name" value="Aminotran_1_2"/>
    <property type="match status" value="1"/>
</dbReference>
<proteinExistence type="predicted"/>
<evidence type="ECO:0000313" key="12">
    <source>
        <dbReference type="Proteomes" id="UP000006732"/>
    </source>
</evidence>
<dbReference type="InterPro" id="IPR015422">
    <property type="entry name" value="PyrdxlP-dep_Trfase_small"/>
</dbReference>
<dbReference type="InterPro" id="IPR004838">
    <property type="entry name" value="NHTrfase_class1_PyrdxlP-BS"/>
</dbReference>
<evidence type="ECO:0000256" key="4">
    <source>
        <dbReference type="ARBA" id="ARBA00012285"/>
    </source>
</evidence>
<protein>
    <recommendedName>
        <fullName evidence="4">threonine-phosphate decarboxylase</fullName>
        <ecNumber evidence="4">4.1.1.81</ecNumber>
    </recommendedName>
    <alternativeName>
        <fullName evidence="8">L-threonine-O-3-phosphate decarboxylase</fullName>
    </alternativeName>
</protein>
<feature type="domain" description="Aminotransferase class I/classII large" evidence="10">
    <location>
        <begin position="24"/>
        <end position="351"/>
    </location>
</feature>
<dbReference type="NCBIfam" id="TIGR01140">
    <property type="entry name" value="L_thr_O3P_dcar"/>
    <property type="match status" value="1"/>
</dbReference>
<sequence>MSHSYEHGGNLFSLARQRGFSPADSIDFSASINPLGISPRVREAITQALDSLVHYPDNDCGELRQTLSQVHGVPPEYFAIANGSTETIYNLPSLLPGKSALIVSPSFSEYAYALLQHHCEVRHLILSPSDNFSLDLGTLANALAEDYDALYLCNPGNPSGTLYPRELVEQVYALCKDTDTFLVLDEAFMDFCEQASAKDIIIASDHGIVLRSMTKFYGIPGLRLGYAMAAPSLIERLTSMGGPWSVNTLAQVAGIAALNDGEYARRSVEYVTELRQALGQALSDFPQLTVYPSSANFLLVELDATITSSELKERLVEKQILIRDCSSFAGLSNRFFRVAVRTEAENARLLECLGEILA</sequence>
<evidence type="ECO:0000256" key="5">
    <source>
        <dbReference type="ARBA" id="ARBA00022573"/>
    </source>
</evidence>
<accession>A1AMC8</accession>
<dbReference type="GO" id="GO:0009236">
    <property type="term" value="P:cobalamin biosynthetic process"/>
    <property type="evidence" value="ECO:0007669"/>
    <property type="project" value="UniProtKB-UniPathway"/>
</dbReference>
<dbReference type="CDD" id="cd00609">
    <property type="entry name" value="AAT_like"/>
    <property type="match status" value="1"/>
</dbReference>
<dbReference type="KEGG" id="ppd:Ppro_0869"/>
<comment type="function">
    <text evidence="2">Decarboxylates L-threonine-O-3-phosphate to yield (R)-1-amino-2-propanol O-2-phosphate, the precursor for the linkage between the nucleotide loop and the corrin ring in cobalamin.</text>
</comment>
<dbReference type="STRING" id="338966.Ppro_0869"/>
<evidence type="ECO:0000259" key="10">
    <source>
        <dbReference type="Pfam" id="PF00155"/>
    </source>
</evidence>
<name>A1AMC8_PELPD</name>
<evidence type="ECO:0000313" key="11">
    <source>
        <dbReference type="EMBL" id="ABK98498.1"/>
    </source>
</evidence>
<dbReference type="SUPFAM" id="SSF53383">
    <property type="entry name" value="PLP-dependent transferases"/>
    <property type="match status" value="1"/>
</dbReference>
<dbReference type="Gene3D" id="3.40.640.10">
    <property type="entry name" value="Type I PLP-dependent aspartate aminotransferase-like (Major domain)"/>
    <property type="match status" value="1"/>
</dbReference>
<dbReference type="UniPathway" id="UPA00148"/>
<dbReference type="EMBL" id="CP000482">
    <property type="protein sequence ID" value="ABK98498.1"/>
    <property type="molecule type" value="Genomic_DNA"/>
</dbReference>
<dbReference type="EC" id="4.1.1.81" evidence="4"/>
<comment type="cofactor">
    <cofactor evidence="1">
        <name>pyridoxal 5'-phosphate</name>
        <dbReference type="ChEBI" id="CHEBI:597326"/>
    </cofactor>
</comment>
<dbReference type="PANTHER" id="PTHR42885">
    <property type="entry name" value="HISTIDINOL-PHOSPHATE AMINOTRANSFERASE-RELATED"/>
    <property type="match status" value="1"/>
</dbReference>
<evidence type="ECO:0000256" key="9">
    <source>
        <dbReference type="ARBA" id="ARBA00048531"/>
    </source>
</evidence>
<dbReference type="OrthoDB" id="9813612at2"/>
<evidence type="ECO:0000256" key="8">
    <source>
        <dbReference type="ARBA" id="ARBA00029996"/>
    </source>
</evidence>
<dbReference type="Proteomes" id="UP000006732">
    <property type="component" value="Chromosome"/>
</dbReference>
<dbReference type="InterPro" id="IPR004839">
    <property type="entry name" value="Aminotransferase_I/II_large"/>
</dbReference>